<dbReference type="InterPro" id="IPR000914">
    <property type="entry name" value="SBP_5_dom"/>
</dbReference>
<dbReference type="Gene3D" id="3.40.190.10">
    <property type="entry name" value="Periplasmic binding protein-like II"/>
    <property type="match status" value="1"/>
</dbReference>
<protein>
    <submittedName>
        <fullName evidence="2">Peptide/nickel transport system substrate-binding protein</fullName>
    </submittedName>
</protein>
<dbReference type="Proteomes" id="UP000578449">
    <property type="component" value="Unassembled WGS sequence"/>
</dbReference>
<dbReference type="Pfam" id="PF00496">
    <property type="entry name" value="SBP_bac_5"/>
    <property type="match status" value="1"/>
</dbReference>
<dbReference type="Gene3D" id="3.90.76.10">
    <property type="entry name" value="Dipeptide-binding Protein, Domain 1"/>
    <property type="match status" value="1"/>
</dbReference>
<dbReference type="SUPFAM" id="SSF53850">
    <property type="entry name" value="Periplasmic binding protein-like II"/>
    <property type="match status" value="1"/>
</dbReference>
<evidence type="ECO:0000313" key="3">
    <source>
        <dbReference type="Proteomes" id="UP000578449"/>
    </source>
</evidence>
<dbReference type="InterPro" id="IPR039424">
    <property type="entry name" value="SBP_5"/>
</dbReference>
<name>A0A840PGM0_9ACTN</name>
<dbReference type="PANTHER" id="PTHR30290">
    <property type="entry name" value="PERIPLASMIC BINDING COMPONENT OF ABC TRANSPORTER"/>
    <property type="match status" value="1"/>
</dbReference>
<proteinExistence type="predicted"/>
<sequence length="584" mass="62859">MENGRRSASAAVAAVLVVATVLVVSMVSLAGCGEGGRAAAPAVSATLRAYDINPVPRGQVREGGTLRWGIDHYPSQWNLNHVNGRLPEVEAVMDALMPAPFRADERGIVAPDPDYLTRAEVTRGSPAQVVTLTLNPRARWSDGRPITWEDYHAQWRAMSGRDPAYQVAGTAGYRDIGSVARGAHDHQVVITFARPFADWRSLFTPLYPRSANATPDAFNGYWLNAIPVTAGPFKPAGLDPDARTVTVVRDPAWWGEKARLDRIVFRAMDAAARLRAFTAGELDVTDLGMSAEAVAKARASRDAVVRQAAGPGYRQLTLNGESPRLADPAVRQAVAMAIDRAELARAGLAGLGWPAVPLGNHFFLNTQAGYRDNSHEIGTYDPEAAAERLEDAGWVLDERTGVRRKDGAEPALRFVVPAGVAVSRAEGERVRAMLAEVGVKVTVVEVPADAFFTKHVIPGDFDIAPFTYAGSPFPVSASYAQYADAVTPPGGARTVGAGGPRVWNANLARIGHPTTDRALLRAMGELDPTRRLGYTHAADALLWRNVNVLPLYQRPQTVAVRASLANIGANGFRDLRYTDIGFTR</sequence>
<accession>A0A840PGM0</accession>
<feature type="domain" description="Solute-binding protein family 5" evidence="1">
    <location>
        <begin position="127"/>
        <end position="482"/>
    </location>
</feature>
<dbReference type="PROSITE" id="PS51257">
    <property type="entry name" value="PROKAR_LIPOPROTEIN"/>
    <property type="match status" value="1"/>
</dbReference>
<evidence type="ECO:0000313" key="2">
    <source>
        <dbReference type="EMBL" id="MBB5135185.1"/>
    </source>
</evidence>
<comment type="caution">
    <text evidence="2">The sequence shown here is derived from an EMBL/GenBank/DDBJ whole genome shotgun (WGS) entry which is preliminary data.</text>
</comment>
<dbReference type="CDD" id="cd08501">
    <property type="entry name" value="PBP2_Lpqw"/>
    <property type="match status" value="1"/>
</dbReference>
<keyword evidence="3" id="KW-1185">Reference proteome</keyword>
<dbReference type="GO" id="GO:1904680">
    <property type="term" value="F:peptide transmembrane transporter activity"/>
    <property type="evidence" value="ECO:0007669"/>
    <property type="project" value="TreeGrafter"/>
</dbReference>
<dbReference type="PANTHER" id="PTHR30290:SF65">
    <property type="entry name" value="MONOACYL PHOSPHATIDYLINOSITOL TETRAMANNOSIDE-BINDING PROTEIN LPQW-RELATED"/>
    <property type="match status" value="1"/>
</dbReference>
<dbReference type="Gene3D" id="3.10.105.10">
    <property type="entry name" value="Dipeptide-binding Protein, Domain 3"/>
    <property type="match status" value="1"/>
</dbReference>
<dbReference type="EMBL" id="JACHGN010000010">
    <property type="protein sequence ID" value="MBB5135185.1"/>
    <property type="molecule type" value="Genomic_DNA"/>
</dbReference>
<dbReference type="GO" id="GO:0015833">
    <property type="term" value="P:peptide transport"/>
    <property type="evidence" value="ECO:0007669"/>
    <property type="project" value="TreeGrafter"/>
</dbReference>
<dbReference type="RefSeq" id="WP_312925598.1">
    <property type="nucleotide sequence ID" value="NZ_BAABIX010000015.1"/>
</dbReference>
<reference evidence="2 3" key="1">
    <citation type="submission" date="2020-08" db="EMBL/GenBank/DDBJ databases">
        <title>Genomic Encyclopedia of Type Strains, Phase IV (KMG-IV): sequencing the most valuable type-strain genomes for metagenomic binning, comparative biology and taxonomic classification.</title>
        <authorList>
            <person name="Goeker M."/>
        </authorList>
    </citation>
    <scope>NUCLEOTIDE SEQUENCE [LARGE SCALE GENOMIC DNA]</scope>
    <source>
        <strain evidence="2 3">DSM 45615</strain>
    </source>
</reference>
<organism evidence="2 3">
    <name type="scientific">Thermocatellispora tengchongensis</name>
    <dbReference type="NCBI Taxonomy" id="1073253"/>
    <lineage>
        <taxon>Bacteria</taxon>
        <taxon>Bacillati</taxon>
        <taxon>Actinomycetota</taxon>
        <taxon>Actinomycetes</taxon>
        <taxon>Streptosporangiales</taxon>
        <taxon>Streptosporangiaceae</taxon>
        <taxon>Thermocatellispora</taxon>
    </lineage>
</organism>
<evidence type="ECO:0000259" key="1">
    <source>
        <dbReference type="Pfam" id="PF00496"/>
    </source>
</evidence>
<dbReference type="AlphaFoldDB" id="A0A840PGM0"/>
<gene>
    <name evidence="2" type="ORF">HNP84_004921</name>
</gene>